<dbReference type="AlphaFoldDB" id="A0ABD0P0U2"/>
<dbReference type="PANTHER" id="PTHR16675:SF193">
    <property type="entry name" value="LOC571647 PROTEIN-RELATED"/>
    <property type="match status" value="1"/>
</dbReference>
<dbReference type="InterPro" id="IPR003597">
    <property type="entry name" value="Ig_C1-set"/>
</dbReference>
<evidence type="ECO:0000259" key="2">
    <source>
        <dbReference type="Pfam" id="PF07654"/>
    </source>
</evidence>
<sequence length="77" mass="8712">MFASAAPHNESKLILTCLATGFYPKHVEMNVALKNITLQPFSSTGVRPNDNQTFQMRTSVETHRDEKQSYDCRALHS</sequence>
<name>A0ABD0P0U2_CIRMR</name>
<evidence type="ECO:0000313" key="4">
    <source>
        <dbReference type="Proteomes" id="UP001529510"/>
    </source>
</evidence>
<dbReference type="SUPFAM" id="SSF48726">
    <property type="entry name" value="Immunoglobulin"/>
    <property type="match status" value="1"/>
</dbReference>
<gene>
    <name evidence="3" type="ORF">M9458_038999</name>
</gene>
<feature type="domain" description="Immunoglobulin C1-set" evidence="2">
    <location>
        <begin position="8"/>
        <end position="76"/>
    </location>
</feature>
<proteinExistence type="predicted"/>
<dbReference type="Pfam" id="PF07654">
    <property type="entry name" value="C1-set"/>
    <property type="match status" value="1"/>
</dbReference>
<accession>A0ABD0P0U2</accession>
<comment type="caution">
    <text evidence="3">The sequence shown here is derived from an EMBL/GenBank/DDBJ whole genome shotgun (WGS) entry which is preliminary data.</text>
</comment>
<dbReference type="InterPro" id="IPR036179">
    <property type="entry name" value="Ig-like_dom_sf"/>
</dbReference>
<organism evidence="3 4">
    <name type="scientific">Cirrhinus mrigala</name>
    <name type="common">Mrigala</name>
    <dbReference type="NCBI Taxonomy" id="683832"/>
    <lineage>
        <taxon>Eukaryota</taxon>
        <taxon>Metazoa</taxon>
        <taxon>Chordata</taxon>
        <taxon>Craniata</taxon>
        <taxon>Vertebrata</taxon>
        <taxon>Euteleostomi</taxon>
        <taxon>Actinopterygii</taxon>
        <taxon>Neopterygii</taxon>
        <taxon>Teleostei</taxon>
        <taxon>Ostariophysi</taxon>
        <taxon>Cypriniformes</taxon>
        <taxon>Cyprinidae</taxon>
        <taxon>Labeoninae</taxon>
        <taxon>Labeonini</taxon>
        <taxon>Cirrhinus</taxon>
    </lineage>
</organism>
<dbReference type="InterPro" id="IPR050208">
    <property type="entry name" value="MHC_class-I_related"/>
</dbReference>
<dbReference type="PANTHER" id="PTHR16675">
    <property type="entry name" value="MHC CLASS I-RELATED"/>
    <property type="match status" value="1"/>
</dbReference>
<evidence type="ECO:0000256" key="1">
    <source>
        <dbReference type="ARBA" id="ARBA00023180"/>
    </source>
</evidence>
<dbReference type="Proteomes" id="UP001529510">
    <property type="component" value="Unassembled WGS sequence"/>
</dbReference>
<keyword evidence="4" id="KW-1185">Reference proteome</keyword>
<dbReference type="EMBL" id="JAMKFB020000019">
    <property type="protein sequence ID" value="KAL0167155.1"/>
    <property type="molecule type" value="Genomic_DNA"/>
</dbReference>
<dbReference type="Gene3D" id="2.60.40.10">
    <property type="entry name" value="Immunoglobulins"/>
    <property type="match status" value="1"/>
</dbReference>
<protein>
    <recommendedName>
        <fullName evidence="2">Immunoglobulin C1-set domain-containing protein</fullName>
    </recommendedName>
</protein>
<evidence type="ECO:0000313" key="3">
    <source>
        <dbReference type="EMBL" id="KAL0167155.1"/>
    </source>
</evidence>
<reference evidence="3 4" key="1">
    <citation type="submission" date="2024-05" db="EMBL/GenBank/DDBJ databases">
        <title>Genome sequencing and assembly of Indian major carp, Cirrhinus mrigala (Hamilton, 1822).</title>
        <authorList>
            <person name="Mohindra V."/>
            <person name="Chowdhury L.M."/>
            <person name="Lal K."/>
            <person name="Jena J.K."/>
        </authorList>
    </citation>
    <scope>NUCLEOTIDE SEQUENCE [LARGE SCALE GENOMIC DNA]</scope>
    <source>
        <strain evidence="3">CM1030</strain>
        <tissue evidence="3">Blood</tissue>
    </source>
</reference>
<keyword evidence="1" id="KW-0325">Glycoprotein</keyword>
<dbReference type="InterPro" id="IPR013783">
    <property type="entry name" value="Ig-like_fold"/>
</dbReference>
<feature type="non-terminal residue" evidence="3">
    <location>
        <position position="77"/>
    </location>
</feature>